<dbReference type="PANTHER" id="PTHR46579">
    <property type="entry name" value="F5/8 TYPE C DOMAIN-CONTAINING PROTEIN-RELATED"/>
    <property type="match status" value="1"/>
</dbReference>
<evidence type="ECO:0000313" key="4">
    <source>
        <dbReference type="Proteomes" id="UP000663842"/>
    </source>
</evidence>
<accession>A0A819PJD7</accession>
<feature type="compositionally biased region" description="Polar residues" evidence="2">
    <location>
        <begin position="196"/>
        <end position="221"/>
    </location>
</feature>
<dbReference type="EMBL" id="CAJOBF010002170">
    <property type="protein sequence ID" value="CAF4015165.1"/>
    <property type="molecule type" value="Genomic_DNA"/>
</dbReference>
<feature type="compositionally biased region" description="Basic and acidic residues" evidence="2">
    <location>
        <begin position="171"/>
        <end position="181"/>
    </location>
</feature>
<gene>
    <name evidence="3" type="ORF">UXM345_LOCUS17015</name>
</gene>
<dbReference type="PANTHER" id="PTHR46579:SF1">
    <property type="entry name" value="F5_8 TYPE C DOMAIN-CONTAINING PROTEIN"/>
    <property type="match status" value="1"/>
</dbReference>
<organism evidence="3 4">
    <name type="scientific">Rotaria magnacalcarata</name>
    <dbReference type="NCBI Taxonomy" id="392030"/>
    <lineage>
        <taxon>Eukaryota</taxon>
        <taxon>Metazoa</taxon>
        <taxon>Spiralia</taxon>
        <taxon>Gnathifera</taxon>
        <taxon>Rotifera</taxon>
        <taxon>Eurotatoria</taxon>
        <taxon>Bdelloidea</taxon>
        <taxon>Philodinida</taxon>
        <taxon>Philodinidae</taxon>
        <taxon>Rotaria</taxon>
    </lineage>
</organism>
<protein>
    <submittedName>
        <fullName evidence="3">Uncharacterized protein</fullName>
    </submittedName>
</protein>
<evidence type="ECO:0000256" key="2">
    <source>
        <dbReference type="SAM" id="MobiDB-lite"/>
    </source>
</evidence>
<feature type="compositionally biased region" description="Polar residues" evidence="2">
    <location>
        <begin position="156"/>
        <end position="170"/>
    </location>
</feature>
<feature type="region of interest" description="Disordered" evidence="2">
    <location>
        <begin position="194"/>
        <end position="313"/>
    </location>
</feature>
<feature type="compositionally biased region" description="Polar residues" evidence="2">
    <location>
        <begin position="237"/>
        <end position="250"/>
    </location>
</feature>
<feature type="coiled-coil region" evidence="1">
    <location>
        <begin position="327"/>
        <end position="354"/>
    </location>
</feature>
<feature type="compositionally biased region" description="Basic and acidic residues" evidence="2">
    <location>
        <begin position="251"/>
        <end position="260"/>
    </location>
</feature>
<feature type="compositionally biased region" description="Acidic residues" evidence="2">
    <location>
        <begin position="287"/>
        <end position="303"/>
    </location>
</feature>
<comment type="caution">
    <text evidence="3">The sequence shown here is derived from an EMBL/GenBank/DDBJ whole genome shotgun (WGS) entry which is preliminary data.</text>
</comment>
<feature type="compositionally biased region" description="Polar residues" evidence="2">
    <location>
        <begin position="261"/>
        <end position="272"/>
    </location>
</feature>
<evidence type="ECO:0000313" key="3">
    <source>
        <dbReference type="EMBL" id="CAF4015165.1"/>
    </source>
</evidence>
<name>A0A819PJD7_9BILA</name>
<feature type="region of interest" description="Disordered" evidence="2">
    <location>
        <begin position="156"/>
        <end position="181"/>
    </location>
</feature>
<sequence length="1285" mass="147543">MYTIERHDSAASTISSTSKSVKATHCIIQHSNVEKNKEIVRLNQILNPSNRRLKVGDDGTLKGEGRHHVRVKILCLSDLETCQHQMDIIEETRINNGMELTNISSGNNFIDDIDLDPCEQLKKKQVTTGCMKSTTSKFSESQAKNTKVLSVVNSSRKFTSNARQQNNKENITSKEKQIRISTKDNVFHHLKKPTNLAASQTHNHQPTTASQTRNHQQTTASKIFVTPKVSDRALAPQWSNPSCSDLSSTRNSDDQSKDIENLNSSPKQLTTQQRKDDNESFNSSVDQLDDSVLDDDDDIDEETSATGVSDNKRVYDKQDNHTLLIEHNRLRNRFDRLNAKYKALQKENEILKNHTIPIPPPEIQQWFSQTAQRFEKKPLSGTVLENFSKQLNLPVKVLISLTQSTGSLTARAIVRYLFPSKSRTLEDIPDSVRDSILGSYPNFSFYCNMNTSIHFLGYVKYCHPTELFVRGKINEAISGPFRTAKFKALHSAAAEDENELMEEIHHDIETISLHEVQDQADTENAADWIDDNGSETLIDTQITYDSQPSIKRNLTKKEIATTLIILKVRHKLTTRAVSDICRLLRLFHVPNAPKSFAAVKRLMEREASDNMKPDILHICRQCNNVYKDVCDDATCQQNNRELQSSIFLKFPIKDQIQSILATERNFVLHSQSPVWPNDRIAEIQHADWYRSIAENEDKSNFITLMLNVDGIAMSGSSDNSLWIFTFIMNEINRSDRYKLQNCIFGGVWPGPQKPSREQMFAMVKSMTDELQSLENENVYFIRALGDRFVKLKVFLIGATCDKPAQALVQNTPEPIAKFGCGRCEIPGVTVPSREGINHHIRVFPLSSEADNKAECRSNQNYDQIMTMDSPTEDQRKGYLGKCALRSVKYFDVGESFLTDSLHNLYGGAMKKLLKLWFSEDFKRSNWSCFTKLTIISKTLSQYRYPSTTSRTPRPLVKFHRFKANELRLILLFAAPVFKHYLTSTIYKNYLLLVFALHLAESRSLRSGDIEDIQFLSGPTNTFLYEYPLLYTDRHNQQVIHSIDHVAQSVQNYGQLSNYSTYNFESVLGMLRATVHSTKHHAKEIANTMNLLRLAIRNTLADDFNNELKSTLEQIQSKKRINMSRTSMDKSRHHSIIKLRMKHKIEGSQYKDIQEMFQYDEVQLYHIAFVGTTRFTTRDFAKTKKNDDSCILYRFNTLIYVGFIQYILLVNEKTFFKIKKVTFKENLHCTYGNRKFQCRNISIGSINNDESGVFIKAEDVIEKLVHYQEKPNLFYFFRFPTLLESS</sequence>
<reference evidence="3" key="1">
    <citation type="submission" date="2021-02" db="EMBL/GenBank/DDBJ databases">
        <authorList>
            <person name="Nowell W R."/>
        </authorList>
    </citation>
    <scope>NUCLEOTIDE SEQUENCE</scope>
</reference>
<keyword evidence="1" id="KW-0175">Coiled coil</keyword>
<proteinExistence type="predicted"/>
<evidence type="ECO:0000256" key="1">
    <source>
        <dbReference type="SAM" id="Coils"/>
    </source>
</evidence>
<dbReference type="Proteomes" id="UP000663842">
    <property type="component" value="Unassembled WGS sequence"/>
</dbReference>